<keyword evidence="2" id="KW-1185">Reference proteome</keyword>
<evidence type="ECO:0000313" key="2">
    <source>
        <dbReference type="Proteomes" id="UP001172102"/>
    </source>
</evidence>
<evidence type="ECO:0000313" key="1">
    <source>
        <dbReference type="EMBL" id="KAK0731940.1"/>
    </source>
</evidence>
<dbReference type="AlphaFoldDB" id="A0AA40BCV7"/>
<protein>
    <submittedName>
        <fullName evidence="1">Uncharacterized protein</fullName>
    </submittedName>
</protein>
<sequence>MLKSSMDGRFARDEGFHEVPAGCAGQKRVAVDQDSNAYKVQGRRRVCSPQIVAKPHHPSDKSPARYLIDTLLASRCSRTQKRTHKNLDKMCNADGCDDLVYGGFWDIYTWFPQLAFPQGYAFTTLPSSHLRPSPQPEITDSSYDAWNAAYQVWGALRCSGKCQSGYFCKVHGSWITGAEVKNNEAPPPETPADTADKCLALHSDVTAVGNNFSGVVRYIDKASQEAKHDTVQGGLLAYCSH</sequence>
<accession>A0AA40BCV7</accession>
<reference evidence="1" key="1">
    <citation type="submission" date="2023-06" db="EMBL/GenBank/DDBJ databases">
        <title>Genome-scale phylogeny and comparative genomics of the fungal order Sordariales.</title>
        <authorList>
            <consortium name="Lawrence Berkeley National Laboratory"/>
            <person name="Hensen N."/>
            <person name="Bonometti L."/>
            <person name="Westerberg I."/>
            <person name="Brannstrom I.O."/>
            <person name="Guillou S."/>
            <person name="Cros-Aarteil S."/>
            <person name="Calhoun S."/>
            <person name="Haridas S."/>
            <person name="Kuo A."/>
            <person name="Mondo S."/>
            <person name="Pangilinan J."/>
            <person name="Riley R."/>
            <person name="Labutti K."/>
            <person name="Andreopoulos B."/>
            <person name="Lipzen A."/>
            <person name="Chen C."/>
            <person name="Yanf M."/>
            <person name="Daum C."/>
            <person name="Ng V."/>
            <person name="Clum A."/>
            <person name="Steindorff A."/>
            <person name="Ohm R."/>
            <person name="Martin F."/>
            <person name="Silar P."/>
            <person name="Natvig D."/>
            <person name="Lalanne C."/>
            <person name="Gautier V."/>
            <person name="Ament-Velasquez S.L."/>
            <person name="Kruys A."/>
            <person name="Hutchinson M.I."/>
            <person name="Powell A.J."/>
            <person name="Barry K."/>
            <person name="Miller A.N."/>
            <person name="Grigoriev I.V."/>
            <person name="Debuchy R."/>
            <person name="Gladieux P."/>
            <person name="Thoren M.H."/>
            <person name="Johannesson H."/>
        </authorList>
    </citation>
    <scope>NUCLEOTIDE SEQUENCE</scope>
    <source>
        <strain evidence="1">SMH4607-1</strain>
    </source>
</reference>
<gene>
    <name evidence="1" type="ORF">B0H67DRAFT_640266</name>
</gene>
<dbReference type="EMBL" id="JAUKUA010000001">
    <property type="protein sequence ID" value="KAK0731940.1"/>
    <property type="molecule type" value="Genomic_DNA"/>
</dbReference>
<dbReference type="Proteomes" id="UP001172102">
    <property type="component" value="Unassembled WGS sequence"/>
</dbReference>
<name>A0AA40BCV7_9PEZI</name>
<comment type="caution">
    <text evidence="1">The sequence shown here is derived from an EMBL/GenBank/DDBJ whole genome shotgun (WGS) entry which is preliminary data.</text>
</comment>
<organism evidence="1 2">
    <name type="scientific">Lasiosphaeris hirsuta</name>
    <dbReference type="NCBI Taxonomy" id="260670"/>
    <lineage>
        <taxon>Eukaryota</taxon>
        <taxon>Fungi</taxon>
        <taxon>Dikarya</taxon>
        <taxon>Ascomycota</taxon>
        <taxon>Pezizomycotina</taxon>
        <taxon>Sordariomycetes</taxon>
        <taxon>Sordariomycetidae</taxon>
        <taxon>Sordariales</taxon>
        <taxon>Lasiosphaeriaceae</taxon>
        <taxon>Lasiosphaeris</taxon>
    </lineage>
</organism>
<proteinExistence type="predicted"/>